<reference evidence="2 3" key="1">
    <citation type="submission" date="2017-09" db="EMBL/GenBank/DDBJ databases">
        <title>Genomics of the genus Arcobacter.</title>
        <authorList>
            <person name="Perez-Cataluna A."/>
            <person name="Figueras M.J."/>
            <person name="Salas-Masso N."/>
        </authorList>
    </citation>
    <scope>NUCLEOTIDE SEQUENCE [LARGE SCALE GENOMIC DNA]</scope>
    <source>
        <strain evidence="2 3">F156-34</strain>
    </source>
</reference>
<feature type="transmembrane region" description="Helical" evidence="1">
    <location>
        <begin position="21"/>
        <end position="43"/>
    </location>
</feature>
<dbReference type="EMBL" id="NXIE01000001">
    <property type="protein sequence ID" value="RXK14092.1"/>
    <property type="molecule type" value="Genomic_DNA"/>
</dbReference>
<protein>
    <recommendedName>
        <fullName evidence="4">Zinc ribbon domain-containing protein</fullName>
    </recommendedName>
</protein>
<keyword evidence="1" id="KW-1133">Transmembrane helix</keyword>
<comment type="caution">
    <text evidence="2">The sequence shown here is derived from an EMBL/GenBank/DDBJ whole genome shotgun (WGS) entry which is preliminary data.</text>
</comment>
<keyword evidence="1" id="KW-0472">Membrane</keyword>
<proteinExistence type="predicted"/>
<name>A0A4Q1AZI2_9BACT</name>
<gene>
    <name evidence="2" type="ORF">CP965_01195</name>
</gene>
<evidence type="ECO:0008006" key="4">
    <source>
        <dbReference type="Google" id="ProtNLM"/>
    </source>
</evidence>
<feature type="transmembrane region" description="Helical" evidence="1">
    <location>
        <begin position="49"/>
        <end position="69"/>
    </location>
</feature>
<keyword evidence="3" id="KW-1185">Reference proteome</keyword>
<organism evidence="2 3">
    <name type="scientific">Halarcobacter mediterraneus</name>
    <dbReference type="NCBI Taxonomy" id="2023153"/>
    <lineage>
        <taxon>Bacteria</taxon>
        <taxon>Pseudomonadati</taxon>
        <taxon>Campylobacterota</taxon>
        <taxon>Epsilonproteobacteria</taxon>
        <taxon>Campylobacterales</taxon>
        <taxon>Arcobacteraceae</taxon>
        <taxon>Halarcobacter</taxon>
    </lineage>
</organism>
<evidence type="ECO:0000313" key="2">
    <source>
        <dbReference type="EMBL" id="RXK14092.1"/>
    </source>
</evidence>
<accession>A0A4Q1AZI2</accession>
<dbReference type="Proteomes" id="UP000289718">
    <property type="component" value="Unassembled WGS sequence"/>
</dbReference>
<evidence type="ECO:0000313" key="3">
    <source>
        <dbReference type="Proteomes" id="UP000289718"/>
    </source>
</evidence>
<dbReference type="RefSeq" id="WP_129060204.1">
    <property type="nucleotide sequence ID" value="NZ_NXIE01000001.1"/>
</dbReference>
<sequence length="95" mass="11078">MDKNQIKKEFAIVIRNAKIAAAIFFILLTPSIVMVVKDVNYVFGQDETFWFRASIAGFVIYMGYTIFLWKCPNCKKFPGRGWFRKECQHCKAELS</sequence>
<keyword evidence="1" id="KW-0812">Transmembrane</keyword>
<dbReference type="AlphaFoldDB" id="A0A4Q1AZI2"/>
<evidence type="ECO:0000256" key="1">
    <source>
        <dbReference type="SAM" id="Phobius"/>
    </source>
</evidence>
<dbReference type="OrthoDB" id="5344372at2"/>